<feature type="compositionally biased region" description="Basic and acidic residues" evidence="1">
    <location>
        <begin position="176"/>
        <end position="186"/>
    </location>
</feature>
<feature type="compositionally biased region" description="Basic and acidic residues" evidence="1">
    <location>
        <begin position="217"/>
        <end position="234"/>
    </location>
</feature>
<keyword evidence="2" id="KW-1185">Reference proteome</keyword>
<feature type="region of interest" description="Disordered" evidence="1">
    <location>
        <begin position="630"/>
        <end position="656"/>
    </location>
</feature>
<feature type="region of interest" description="Disordered" evidence="1">
    <location>
        <begin position="738"/>
        <end position="759"/>
    </location>
</feature>
<proteinExistence type="predicted"/>
<reference evidence="2" key="1">
    <citation type="journal article" date="2013" name="Genetics">
        <title>The draft genome and transcriptome of Panagrellus redivivus are shaped by the harsh demands of a free-living lifestyle.</title>
        <authorList>
            <person name="Srinivasan J."/>
            <person name="Dillman A.R."/>
            <person name="Macchietto M.G."/>
            <person name="Heikkinen L."/>
            <person name="Lakso M."/>
            <person name="Fracchia K.M."/>
            <person name="Antoshechkin I."/>
            <person name="Mortazavi A."/>
            <person name="Wong G."/>
            <person name="Sternberg P.W."/>
        </authorList>
    </citation>
    <scope>NUCLEOTIDE SEQUENCE [LARGE SCALE GENOMIC DNA]</scope>
    <source>
        <strain evidence="2">MT8872</strain>
    </source>
</reference>
<evidence type="ECO:0000313" key="3">
    <source>
        <dbReference type="WBParaSite" id="Pan_g21927.t1"/>
    </source>
</evidence>
<accession>A0A7E4VKN6</accession>
<dbReference type="Proteomes" id="UP000492821">
    <property type="component" value="Unassembled WGS sequence"/>
</dbReference>
<feature type="region of interest" description="Disordered" evidence="1">
    <location>
        <begin position="162"/>
        <end position="191"/>
    </location>
</feature>
<evidence type="ECO:0000313" key="2">
    <source>
        <dbReference type="Proteomes" id="UP000492821"/>
    </source>
</evidence>
<feature type="compositionally biased region" description="Polar residues" evidence="1">
    <location>
        <begin position="26"/>
        <end position="48"/>
    </location>
</feature>
<feature type="region of interest" description="Disordered" evidence="1">
    <location>
        <begin position="522"/>
        <end position="562"/>
    </location>
</feature>
<feature type="region of interest" description="Disordered" evidence="1">
    <location>
        <begin position="818"/>
        <end position="993"/>
    </location>
</feature>
<feature type="compositionally biased region" description="Low complexity" evidence="1">
    <location>
        <begin position="905"/>
        <end position="925"/>
    </location>
</feature>
<dbReference type="WBParaSite" id="Pan_g21927.t1">
    <property type="protein sequence ID" value="Pan_g21927.t1"/>
    <property type="gene ID" value="Pan_g21927"/>
</dbReference>
<feature type="compositionally biased region" description="Low complexity" evidence="1">
    <location>
        <begin position="818"/>
        <end position="843"/>
    </location>
</feature>
<feature type="compositionally biased region" description="Low complexity" evidence="1">
    <location>
        <begin position="975"/>
        <end position="993"/>
    </location>
</feature>
<reference evidence="3" key="2">
    <citation type="submission" date="2020-10" db="UniProtKB">
        <authorList>
            <consortium name="WormBaseParasite"/>
        </authorList>
    </citation>
    <scope>IDENTIFICATION</scope>
</reference>
<feature type="compositionally biased region" description="Low complexity" evidence="1">
    <location>
        <begin position="540"/>
        <end position="549"/>
    </location>
</feature>
<feature type="compositionally biased region" description="Polar residues" evidence="1">
    <location>
        <begin position="246"/>
        <end position="263"/>
    </location>
</feature>
<organism evidence="2 3">
    <name type="scientific">Panagrellus redivivus</name>
    <name type="common">Microworm</name>
    <dbReference type="NCBI Taxonomy" id="6233"/>
    <lineage>
        <taxon>Eukaryota</taxon>
        <taxon>Metazoa</taxon>
        <taxon>Ecdysozoa</taxon>
        <taxon>Nematoda</taxon>
        <taxon>Chromadorea</taxon>
        <taxon>Rhabditida</taxon>
        <taxon>Tylenchina</taxon>
        <taxon>Panagrolaimomorpha</taxon>
        <taxon>Panagrolaimoidea</taxon>
        <taxon>Panagrolaimidae</taxon>
        <taxon>Panagrellus</taxon>
    </lineage>
</organism>
<feature type="region of interest" description="Disordered" evidence="1">
    <location>
        <begin position="1"/>
        <end position="48"/>
    </location>
</feature>
<feature type="region of interest" description="Disordered" evidence="1">
    <location>
        <begin position="208"/>
        <end position="277"/>
    </location>
</feature>
<feature type="compositionally biased region" description="Low complexity" evidence="1">
    <location>
        <begin position="876"/>
        <end position="894"/>
    </location>
</feature>
<sequence length="993" mass="109600">MSVTELQAHSELNPGNNPVAMDTDSDTSSTFEGINASEPVSETEAVTNDTTLEPVVEEEKKIFMRVPRRFMNKRRKEVEYYRKKFNQLAKLYVEYARETDKTRNHVLLVQSELQRLKDVKRQLCTRLAAHNDNYMDQNLEIPDNNHFDADVRQLIDDVITNAELAPPPAKKKKSEKKSNPRPRESTYEEEPEAYEAIKNILNEATTVIQQQQQEQEEMIRRREVEQHKKADAARRAKAQQRANAASITVTPLSTSSSASNPQPASVKPVQSTPSTTVTVSESTVPVTTYAAAASQPNAYVQSYPSSSQPQIQSNQTFILPTQTTQNASNSQPKLVLTPVSQPSQGAVQANYGSASNASAHVGDSHRKKSNHEHYVAPRVPPQKNVHIETFPTTNPRNPVQQQQHPQLAVQRIRVSESGSSSKPHHVVIQPNQLSQSGNNVQQAFPAPQMTNPGIRQYVKPPMVQPLPRGQAVPLTSQQAQDVLAHHRNAQGHGAPIQQGIVQGREQVKVYAMRGDQYPQREGMNMQQQQQHHQQQHHHQQQQQLTYHQQMHSEQRHYGNPAASAPIEGQRQVVQVMPPAPVPQSAPPVRQPRLREALQNAGARQLQQQQQQQHGIPLSMQHLPNVQRAPIAKSPKGSVRPQQMSQPQQQIQHQQQPQVVQLSQLNQMAPNNNVIYIDQSRYIRVAASTGNVNHQYVIPADSMPYAINAQGGYNPQPVRYIIPQSQQIPQQTAVVAQQPLPITPNPPRARKDSGRVNQTINDDNIDWSVYNEPIVKRSPTKKKDSPRKRTTAIKLDSNSDAMARISPILAKFQEEMAQSTLAQEQQQQQQLTMAARNAAKSTPTRARRRPTKAEQKAKLALQQQQQGTNPPATSGIPPVNVTAAPAPAPTAPSASGAQGNAPPASVAQNPQNPVQVAQPAPRVTVPTPQPTPEKVTVSTPAITTKASDIVPSIPTIIVTAATPEPKGRKPSDPDLNATPAPNASSSQSSNTTQS</sequence>
<protein>
    <submittedName>
        <fullName evidence="3">GLTSCR1 domain-containing protein</fullName>
    </submittedName>
</protein>
<feature type="compositionally biased region" description="Polar residues" evidence="1">
    <location>
        <begin position="935"/>
        <end position="945"/>
    </location>
</feature>
<feature type="compositionally biased region" description="Low complexity" evidence="1">
    <location>
        <begin position="265"/>
        <end position="277"/>
    </location>
</feature>
<evidence type="ECO:0000256" key="1">
    <source>
        <dbReference type="SAM" id="MobiDB-lite"/>
    </source>
</evidence>
<feature type="compositionally biased region" description="Low complexity" evidence="1">
    <location>
        <begin position="641"/>
        <end position="656"/>
    </location>
</feature>
<dbReference type="AlphaFoldDB" id="A0A7E4VKN6"/>
<name>A0A7E4VKN6_PANRE</name>